<name>A0AAE1B8B4_9GAST</name>
<feature type="region of interest" description="Disordered" evidence="1">
    <location>
        <begin position="214"/>
        <end position="233"/>
    </location>
</feature>
<feature type="compositionally biased region" description="Basic residues" evidence="1">
    <location>
        <begin position="356"/>
        <end position="365"/>
    </location>
</feature>
<feature type="compositionally biased region" description="Low complexity" evidence="1">
    <location>
        <begin position="337"/>
        <end position="347"/>
    </location>
</feature>
<evidence type="ECO:0000313" key="3">
    <source>
        <dbReference type="Proteomes" id="UP001283361"/>
    </source>
</evidence>
<proteinExistence type="predicted"/>
<sequence length="715" mass="79151">MLSFPPHCSHELRPLDKTVYGPFKTFCNQAADRWCRDATNRGKPMTIHTLQSIVNYGFTHAFSQKNILSGFKSTGIYPFDRNVIPEDRYLPSYTTDRPLPETESNAGCSPSTVSTEIAITVAEATAQASMATAATPGSTAADTTVSLPQASATTPETPKDKTSFPFLSPFALRPFGKAPPRKQTKRKSMSSCIYTSSPVKRHLEEQLASKTKCKTLNRPAPYQDPDSDSDLYHISLHDSSDTDNFSEDEECKQLCCDFGPSAAEGAGSLRFEFYCSIMDLKTLISDERYEALRAVFLAKGKGRRPNLPSSIVINHHLLVQLFCLREGGANSWRDTDTPTTTQPSTSTEAMTEKPPAKKVMKVKHKSSHRQVLEEELLLIEREKMNSMKKAIEAQQAQQEQDEWDRFTSAICCDLRKLKDPVLIMKTKINITRDVNEAVMEQLMLERGTRPSTSCNKHVSSSRVRGLVESAHKKCLVCDSSDDNTFLSTELDLDFISTSLASLGINRSTILQNVEVQTSLITNRAVDLDHFRSHEGLPKTLTTQLLARLYKAEQKPVQSALLSALKAYQSQRKSGTTNNIQLDAFLAQPFTVHKTSTPTPAATHPIIKHHKADLERLSLELEQGNGNDINVRLKSNHKNSYTDDVRHTVISLISGAGVSATISTACGKALATVEEEAGEALGRDKDPRLSHFSRDSETATSRLIRLACDCFGTKRG</sequence>
<feature type="compositionally biased region" description="Polar residues" evidence="1">
    <location>
        <begin position="136"/>
        <end position="156"/>
    </location>
</feature>
<dbReference type="Proteomes" id="UP001283361">
    <property type="component" value="Unassembled WGS sequence"/>
</dbReference>
<keyword evidence="3" id="KW-1185">Reference proteome</keyword>
<protein>
    <submittedName>
        <fullName evidence="2">Uncharacterized protein</fullName>
    </submittedName>
</protein>
<feature type="region of interest" description="Disordered" evidence="1">
    <location>
        <begin position="133"/>
        <end position="190"/>
    </location>
</feature>
<accession>A0AAE1B8B4</accession>
<organism evidence="2 3">
    <name type="scientific">Elysia crispata</name>
    <name type="common">lettuce slug</name>
    <dbReference type="NCBI Taxonomy" id="231223"/>
    <lineage>
        <taxon>Eukaryota</taxon>
        <taxon>Metazoa</taxon>
        <taxon>Spiralia</taxon>
        <taxon>Lophotrochozoa</taxon>
        <taxon>Mollusca</taxon>
        <taxon>Gastropoda</taxon>
        <taxon>Heterobranchia</taxon>
        <taxon>Euthyneura</taxon>
        <taxon>Panpulmonata</taxon>
        <taxon>Sacoglossa</taxon>
        <taxon>Placobranchoidea</taxon>
        <taxon>Plakobranchidae</taxon>
        <taxon>Elysia</taxon>
    </lineage>
</organism>
<feature type="region of interest" description="Disordered" evidence="1">
    <location>
        <begin position="92"/>
        <end position="111"/>
    </location>
</feature>
<comment type="caution">
    <text evidence="2">The sequence shown here is derived from an EMBL/GenBank/DDBJ whole genome shotgun (WGS) entry which is preliminary data.</text>
</comment>
<dbReference type="AlphaFoldDB" id="A0AAE1B8B4"/>
<feature type="compositionally biased region" description="Polar residues" evidence="1">
    <location>
        <begin position="102"/>
        <end position="111"/>
    </location>
</feature>
<reference evidence="2" key="1">
    <citation type="journal article" date="2023" name="G3 (Bethesda)">
        <title>A reference genome for the long-term kleptoplast-retaining sea slug Elysia crispata morphotype clarki.</title>
        <authorList>
            <person name="Eastman K.E."/>
            <person name="Pendleton A.L."/>
            <person name="Shaikh M.A."/>
            <person name="Suttiyut T."/>
            <person name="Ogas R."/>
            <person name="Tomko P."/>
            <person name="Gavelis G."/>
            <person name="Widhalm J.R."/>
            <person name="Wisecaver J.H."/>
        </authorList>
    </citation>
    <scope>NUCLEOTIDE SEQUENCE</scope>
    <source>
        <strain evidence="2">ECLA1</strain>
    </source>
</reference>
<gene>
    <name evidence="2" type="ORF">RRG08_003146</name>
</gene>
<dbReference type="EMBL" id="JAWDGP010000422">
    <property type="protein sequence ID" value="KAK3800741.1"/>
    <property type="molecule type" value="Genomic_DNA"/>
</dbReference>
<feature type="compositionally biased region" description="Basic residues" evidence="1">
    <location>
        <begin position="179"/>
        <end position="188"/>
    </location>
</feature>
<evidence type="ECO:0000313" key="2">
    <source>
        <dbReference type="EMBL" id="KAK3800741.1"/>
    </source>
</evidence>
<evidence type="ECO:0000256" key="1">
    <source>
        <dbReference type="SAM" id="MobiDB-lite"/>
    </source>
</evidence>
<feature type="region of interest" description="Disordered" evidence="1">
    <location>
        <begin position="332"/>
        <end position="365"/>
    </location>
</feature>